<organism evidence="2">
    <name type="scientific">freshwater metagenome</name>
    <dbReference type="NCBI Taxonomy" id="449393"/>
    <lineage>
        <taxon>unclassified sequences</taxon>
        <taxon>metagenomes</taxon>
        <taxon>ecological metagenomes</taxon>
    </lineage>
</organism>
<dbReference type="AlphaFoldDB" id="A0A6J6EYP0"/>
<evidence type="ECO:0000256" key="1">
    <source>
        <dbReference type="SAM" id="MobiDB-lite"/>
    </source>
</evidence>
<protein>
    <submittedName>
        <fullName evidence="2">Unannotated protein</fullName>
    </submittedName>
</protein>
<dbReference type="EMBL" id="CAEZTZ010000003">
    <property type="protein sequence ID" value="CAB4577748.1"/>
    <property type="molecule type" value="Genomic_DNA"/>
</dbReference>
<sequence>MNHLDPATRQCGSNNGQNLGHAGARCSRGDVLKQVGIAIGRRCVNRGTHDEALPTGVNLFAEPRPHS</sequence>
<proteinExistence type="predicted"/>
<name>A0A6J6EYP0_9ZZZZ</name>
<accession>A0A6J6EYP0</accession>
<evidence type="ECO:0000313" key="2">
    <source>
        <dbReference type="EMBL" id="CAB4577748.1"/>
    </source>
</evidence>
<gene>
    <name evidence="2" type="ORF">UFOPK1767_00072</name>
</gene>
<reference evidence="2" key="1">
    <citation type="submission" date="2020-05" db="EMBL/GenBank/DDBJ databases">
        <authorList>
            <person name="Chiriac C."/>
            <person name="Salcher M."/>
            <person name="Ghai R."/>
            <person name="Kavagutti S V."/>
        </authorList>
    </citation>
    <scope>NUCLEOTIDE SEQUENCE</scope>
</reference>
<feature type="region of interest" description="Disordered" evidence="1">
    <location>
        <begin position="1"/>
        <end position="24"/>
    </location>
</feature>